<evidence type="ECO:0000313" key="2">
    <source>
        <dbReference type="Proteomes" id="UP001162811"/>
    </source>
</evidence>
<reference evidence="1" key="2">
    <citation type="journal article" date="2023" name="Front. Microbiol.">
        <title>Ralstonia chuxiongensis sp. nov., Ralstonia mojiangensis sp. nov., and Ralstonia soli sp. nov., isolated from tobacco fields, are three novel species in the family Burkholderiaceae.</title>
        <authorList>
            <person name="Lu C.H."/>
            <person name="Zhang Y.Y."/>
            <person name="Jiang N."/>
            <person name="Chen W."/>
            <person name="Shao X."/>
            <person name="Zhao Z.M."/>
            <person name="Lu W.L."/>
            <person name="Hu X."/>
            <person name="Xi Y.X."/>
            <person name="Zou S.Y."/>
            <person name="Wei Q.J."/>
            <person name="Lin Z.L."/>
            <person name="Gong L."/>
            <person name="Gai X.T."/>
            <person name="Zhang L.Q."/>
            <person name="Li J.Y."/>
            <person name="Jin Y."/>
            <person name="Xia Z.Y."/>
        </authorList>
    </citation>
    <scope>NUCLEOTIDE SEQUENCE</scope>
    <source>
        <strain evidence="1">21MJYT02-11</strain>
    </source>
</reference>
<reference evidence="1" key="1">
    <citation type="submission" date="2022-06" db="EMBL/GenBank/DDBJ databases">
        <authorList>
            <person name="Lu C.-H."/>
        </authorList>
    </citation>
    <scope>NUCLEOTIDE SEQUENCE</scope>
    <source>
        <strain evidence="1">21MJYT02-11</strain>
    </source>
</reference>
<name>A0ABT1AEG3_9RALS</name>
<protein>
    <submittedName>
        <fullName evidence="1">Uncharacterized protein</fullName>
    </submittedName>
</protein>
<dbReference type="Proteomes" id="UP001162811">
    <property type="component" value="Unassembled WGS sequence"/>
</dbReference>
<proteinExistence type="predicted"/>
<keyword evidence="2" id="KW-1185">Reference proteome</keyword>
<gene>
    <name evidence="1" type="ORF">NG900_01040</name>
</gene>
<organism evidence="1 2">
    <name type="scientific">Ralstonia soli</name>
    <dbReference type="NCBI Taxonomy" id="2953896"/>
    <lineage>
        <taxon>Bacteria</taxon>
        <taxon>Pseudomonadati</taxon>
        <taxon>Pseudomonadota</taxon>
        <taxon>Betaproteobacteria</taxon>
        <taxon>Burkholderiales</taxon>
        <taxon>Burkholderiaceae</taxon>
        <taxon>Ralstonia</taxon>
    </lineage>
</organism>
<dbReference type="RefSeq" id="WP_252675826.1">
    <property type="nucleotide sequence ID" value="NZ_JAMXHT010000001.1"/>
</dbReference>
<dbReference type="EMBL" id="JAMXHT010000001">
    <property type="protein sequence ID" value="MCO5396772.1"/>
    <property type="molecule type" value="Genomic_DNA"/>
</dbReference>
<sequence>MAGIVASVITDQTPKSSPIVVTCDGPRTRIYCLYDDDALDESNSNEAKLGFDATKGNWQVSVAVATDDLSWVQAALKLQTSRVVARDAESGFEVDTDKKSTSASAVTLDLEGFLKS</sequence>
<evidence type="ECO:0000313" key="1">
    <source>
        <dbReference type="EMBL" id="MCO5396772.1"/>
    </source>
</evidence>
<accession>A0ABT1AEG3</accession>
<comment type="caution">
    <text evidence="1">The sequence shown here is derived from an EMBL/GenBank/DDBJ whole genome shotgun (WGS) entry which is preliminary data.</text>
</comment>